<keyword evidence="4" id="KW-1185">Reference proteome</keyword>
<dbReference type="AlphaFoldDB" id="A0A0U3PLW4"/>
<dbReference type="GO" id="GO:0005829">
    <property type="term" value="C:cytosol"/>
    <property type="evidence" value="ECO:0007669"/>
    <property type="project" value="TreeGrafter"/>
</dbReference>
<dbReference type="Pfam" id="PF00175">
    <property type="entry name" value="NAD_binding_1"/>
    <property type="match status" value="1"/>
</dbReference>
<sequence length="143" mass="15619">MFPMHHAIAERMADDHLPSCWRRRTATGRAVTGRRPVHLFFGMRNPDSDFLYGDDLAGWQAEGRLSRLSTAVSRGAQPRHVQDALRAEAAQVADAIRQGAKVMVCGGRDMAQGVNGALEDILAPMGLTPAMLKAGGRYVEDVY</sequence>
<dbReference type="SUPFAM" id="SSF52343">
    <property type="entry name" value="Ferredoxin reductase-like, C-terminal NADP-linked domain"/>
    <property type="match status" value="1"/>
</dbReference>
<keyword evidence="1" id="KW-0285">Flavoprotein</keyword>
<dbReference type="GO" id="GO:0010181">
    <property type="term" value="F:FMN binding"/>
    <property type="evidence" value="ECO:0007669"/>
    <property type="project" value="TreeGrafter"/>
</dbReference>
<dbReference type="InterPro" id="IPR039261">
    <property type="entry name" value="FNR_nucleotide-bd"/>
</dbReference>
<dbReference type="InterPro" id="IPR001433">
    <property type="entry name" value="OxRdtase_FAD/NAD-bd"/>
</dbReference>
<dbReference type="Proteomes" id="UP000064921">
    <property type="component" value="Chromosome"/>
</dbReference>
<dbReference type="GO" id="GO:0016491">
    <property type="term" value="F:oxidoreductase activity"/>
    <property type="evidence" value="ECO:0007669"/>
    <property type="project" value="InterPro"/>
</dbReference>
<accession>A0A0U3PLW4</accession>
<dbReference type="STRING" id="121719.APZ00_16830"/>
<organism evidence="3 4">
    <name type="scientific">Pannonibacter phragmitetus</name>
    <dbReference type="NCBI Taxonomy" id="121719"/>
    <lineage>
        <taxon>Bacteria</taxon>
        <taxon>Pseudomonadati</taxon>
        <taxon>Pseudomonadota</taxon>
        <taxon>Alphaproteobacteria</taxon>
        <taxon>Hyphomicrobiales</taxon>
        <taxon>Stappiaceae</taxon>
        <taxon>Pannonibacter</taxon>
    </lineage>
</organism>
<name>A0A0U3PLW4_9HYPH</name>
<evidence type="ECO:0000259" key="2">
    <source>
        <dbReference type="Pfam" id="PF00175"/>
    </source>
</evidence>
<gene>
    <name evidence="3" type="ORF">APZ00_16830</name>
</gene>
<proteinExistence type="predicted"/>
<dbReference type="PANTHER" id="PTHR19384">
    <property type="entry name" value="NITRIC OXIDE SYNTHASE-RELATED"/>
    <property type="match status" value="1"/>
</dbReference>
<evidence type="ECO:0000313" key="4">
    <source>
        <dbReference type="Proteomes" id="UP000064921"/>
    </source>
</evidence>
<dbReference type="EMBL" id="CP013068">
    <property type="protein sequence ID" value="ALV28524.1"/>
    <property type="molecule type" value="Genomic_DNA"/>
</dbReference>
<dbReference type="GO" id="GO:0050660">
    <property type="term" value="F:flavin adenine dinucleotide binding"/>
    <property type="evidence" value="ECO:0007669"/>
    <property type="project" value="TreeGrafter"/>
</dbReference>
<reference evidence="3 4" key="1">
    <citation type="submission" date="2015-10" db="EMBL/GenBank/DDBJ databases">
        <title>The world's first case of liver abscess caused by Pannonibacter phragmitetus.</title>
        <authorList>
            <person name="Ming D."/>
            <person name="Wang M."/>
            <person name="Zhou Y."/>
            <person name="Jiang T."/>
            <person name="Hu S."/>
        </authorList>
    </citation>
    <scope>NUCLEOTIDE SEQUENCE [LARGE SCALE GENOMIC DNA]</scope>
    <source>
        <strain evidence="3 4">31801</strain>
    </source>
</reference>
<feature type="domain" description="Oxidoreductase FAD/NAD(P)-binding" evidence="2">
    <location>
        <begin position="33"/>
        <end position="114"/>
    </location>
</feature>
<evidence type="ECO:0000313" key="3">
    <source>
        <dbReference type="EMBL" id="ALV28524.1"/>
    </source>
</evidence>
<dbReference type="Gene3D" id="3.40.50.80">
    <property type="entry name" value="Nucleotide-binding domain of ferredoxin-NADP reductase (FNR) module"/>
    <property type="match status" value="1"/>
</dbReference>
<protein>
    <recommendedName>
        <fullName evidence="2">Oxidoreductase FAD/NAD(P)-binding domain-containing protein</fullName>
    </recommendedName>
</protein>
<evidence type="ECO:0000256" key="1">
    <source>
        <dbReference type="ARBA" id="ARBA00022630"/>
    </source>
</evidence>
<dbReference type="KEGG" id="pphr:APZ00_16830"/>